<dbReference type="EMBL" id="BTSX01000004">
    <property type="protein sequence ID" value="GMS93512.1"/>
    <property type="molecule type" value="Genomic_DNA"/>
</dbReference>
<feature type="transmembrane region" description="Helical" evidence="1">
    <location>
        <begin position="83"/>
        <end position="104"/>
    </location>
</feature>
<keyword evidence="3" id="KW-1185">Reference proteome</keyword>
<evidence type="ECO:0000313" key="2">
    <source>
        <dbReference type="EMBL" id="GMS93512.1"/>
    </source>
</evidence>
<accession>A0AAV5TFD6</accession>
<feature type="non-terminal residue" evidence="2">
    <location>
        <position position="1"/>
    </location>
</feature>
<reference evidence="2" key="1">
    <citation type="submission" date="2023-10" db="EMBL/GenBank/DDBJ databases">
        <title>Genome assembly of Pristionchus species.</title>
        <authorList>
            <person name="Yoshida K."/>
            <person name="Sommer R.J."/>
        </authorList>
    </citation>
    <scope>NUCLEOTIDE SEQUENCE</scope>
    <source>
        <strain evidence="2">RS0144</strain>
    </source>
</reference>
<dbReference type="Proteomes" id="UP001432027">
    <property type="component" value="Unassembled WGS sequence"/>
</dbReference>
<comment type="caution">
    <text evidence="2">The sequence shown here is derived from an EMBL/GenBank/DDBJ whole genome shotgun (WGS) entry which is preliminary data.</text>
</comment>
<evidence type="ECO:0000256" key="1">
    <source>
        <dbReference type="SAM" id="Phobius"/>
    </source>
</evidence>
<proteinExistence type="predicted"/>
<feature type="transmembrane region" description="Helical" evidence="1">
    <location>
        <begin position="110"/>
        <end position="133"/>
    </location>
</feature>
<organism evidence="2 3">
    <name type="scientific">Pristionchus entomophagus</name>
    <dbReference type="NCBI Taxonomy" id="358040"/>
    <lineage>
        <taxon>Eukaryota</taxon>
        <taxon>Metazoa</taxon>
        <taxon>Ecdysozoa</taxon>
        <taxon>Nematoda</taxon>
        <taxon>Chromadorea</taxon>
        <taxon>Rhabditida</taxon>
        <taxon>Rhabditina</taxon>
        <taxon>Diplogasteromorpha</taxon>
        <taxon>Diplogasteroidea</taxon>
        <taxon>Neodiplogasteridae</taxon>
        <taxon>Pristionchus</taxon>
    </lineage>
</organism>
<evidence type="ECO:0008006" key="4">
    <source>
        <dbReference type="Google" id="ProtNLM"/>
    </source>
</evidence>
<dbReference type="AlphaFoldDB" id="A0AAV5TFD6"/>
<sequence>SHNTIVLYSTGDKEWYDLSVFSEFVSIAYQLLFTILALLFNCGIIQSLLSRKQRVAQINVREYDHTISDYFQSHAHASAENGLALTTLQIFVTHLTYAIIMMCYSFPPNVLILAAAFITTDIISILPIWMLIACSRQVRRAVMEGICCIHRVKGDGIEATASSGWSRHVEFRLRRWRGQELRIT</sequence>
<keyword evidence="1" id="KW-0472">Membrane</keyword>
<dbReference type="SUPFAM" id="SSF81321">
    <property type="entry name" value="Family A G protein-coupled receptor-like"/>
    <property type="match status" value="1"/>
</dbReference>
<keyword evidence="1" id="KW-1133">Transmembrane helix</keyword>
<gene>
    <name evidence="2" type="ORF">PENTCL1PPCAC_15687</name>
</gene>
<feature type="transmembrane region" description="Helical" evidence="1">
    <location>
        <begin position="27"/>
        <end position="49"/>
    </location>
</feature>
<name>A0AAV5TFD6_9BILA</name>
<evidence type="ECO:0000313" key="3">
    <source>
        <dbReference type="Proteomes" id="UP001432027"/>
    </source>
</evidence>
<protein>
    <recommendedName>
        <fullName evidence="4">G protein-coupled receptor</fullName>
    </recommendedName>
</protein>
<keyword evidence="1" id="KW-0812">Transmembrane</keyword>